<evidence type="ECO:0000313" key="3">
    <source>
        <dbReference type="Proteomes" id="UP000480122"/>
    </source>
</evidence>
<dbReference type="RefSeq" id="WP_155841580.1">
    <property type="nucleotide sequence ID" value="NZ_BAAAIA010000004.1"/>
</dbReference>
<gene>
    <name evidence="2" type="ORF">GLX25_06925</name>
</gene>
<keyword evidence="1" id="KW-1133">Transmembrane helix</keyword>
<keyword evidence="3" id="KW-1185">Reference proteome</keyword>
<keyword evidence="1" id="KW-0812">Transmembrane</keyword>
<accession>A0A7C9HQF3</accession>
<evidence type="ECO:0000256" key="1">
    <source>
        <dbReference type="SAM" id="Phobius"/>
    </source>
</evidence>
<feature type="transmembrane region" description="Helical" evidence="1">
    <location>
        <begin position="42"/>
        <end position="73"/>
    </location>
</feature>
<feature type="transmembrane region" description="Helical" evidence="1">
    <location>
        <begin position="85"/>
        <end position="111"/>
    </location>
</feature>
<organism evidence="2 3">
    <name type="scientific">Agromyces luteolus</name>
    <dbReference type="NCBI Taxonomy" id="88373"/>
    <lineage>
        <taxon>Bacteria</taxon>
        <taxon>Bacillati</taxon>
        <taxon>Actinomycetota</taxon>
        <taxon>Actinomycetes</taxon>
        <taxon>Micrococcales</taxon>
        <taxon>Microbacteriaceae</taxon>
        <taxon>Agromyces</taxon>
    </lineage>
</organism>
<sequence>MLWRRYRWIVITSVPAAALIGMLLALALYLGGNPDYREQGGWSAFASMAATGTVIGALTSVPAIIGAAAALALKDRRLRRTSGARAWIGALGAAAGALVGWTALTTINAILTTEGGAWFSVYLIFAVLASLISGAAAAALIWWTEIRALAAEAPKVRANGAAESAR</sequence>
<name>A0A7C9HQF3_9MICO</name>
<proteinExistence type="predicted"/>
<comment type="caution">
    <text evidence="2">The sequence shown here is derived from an EMBL/GenBank/DDBJ whole genome shotgun (WGS) entry which is preliminary data.</text>
</comment>
<feature type="transmembrane region" description="Helical" evidence="1">
    <location>
        <begin position="117"/>
        <end position="143"/>
    </location>
</feature>
<dbReference type="EMBL" id="WODA01000010">
    <property type="protein sequence ID" value="MUN06849.1"/>
    <property type="molecule type" value="Genomic_DNA"/>
</dbReference>
<keyword evidence="1" id="KW-0472">Membrane</keyword>
<dbReference type="Proteomes" id="UP000480122">
    <property type="component" value="Unassembled WGS sequence"/>
</dbReference>
<feature type="transmembrane region" description="Helical" evidence="1">
    <location>
        <begin position="7"/>
        <end position="30"/>
    </location>
</feature>
<dbReference type="AlphaFoldDB" id="A0A7C9HQF3"/>
<protein>
    <submittedName>
        <fullName evidence="2">Uncharacterized protein</fullName>
    </submittedName>
</protein>
<evidence type="ECO:0000313" key="2">
    <source>
        <dbReference type="EMBL" id="MUN06849.1"/>
    </source>
</evidence>
<reference evidence="2 3" key="1">
    <citation type="submission" date="2019-11" db="EMBL/GenBank/DDBJ databases">
        <title>Agromyces kandeliae sp. nov., isolated from mangrove soil.</title>
        <authorList>
            <person name="Wang R."/>
        </authorList>
    </citation>
    <scope>NUCLEOTIDE SEQUENCE [LARGE SCALE GENOMIC DNA]</scope>
    <source>
        <strain evidence="2 3">JCM 11431</strain>
    </source>
</reference>